<name>A0A0M3IJC0_ASCLU</name>
<sequence>VIENAEGVRTTPSVVAFTKDGERLVGAPARRQAVTNSQNTLYATKRLIGRRYDDPDVQKDLKVVPFKIIRASNGDAWVEAQGKMKVVPFKIIRASNGDAWVEAQGKMYSPSQVGAFVLMKMKETAESYLGTKVHNAVITVPAYFNDSQRQATKDAGQIAGLNVLRVINEPTAAALSYGLDKAEDKVIAVYDLGGGTFDISILEIQKGVFEVKSTNGDTFLGGEDFDNALVKYLVDEFRKESGIDLQKFLKTIWLIFRIAVYDLGGGTFDISILEIQKGVFEVKSTNGDTFLGGEDFDNALVKYLVDEFRKESGIDLQKDPMAMQRLREAAEKAKCELSSTSQTDINLPYLTMDASGPKHMNLKLTRAKFEQLVSELIKRTIEPCRKAMHDAEVKPSDIGEILLVGGMTRMPKVQATVQETFGKQPSKAVNPDEAVAIGAAIQGAVLAGDVTDVLLLDVTPLSLGIETLGGVMTKLITRNTTIPTKKSQSACRLRYTEPQLLQVFSTAADGQTQVEIKVYQGEREMAGDNKLLGQFSLVGIPPAPRGVPQIEVTFDIDANGIVNVSARDRGTGKEQQIVIRSSGGLSKDQIENMVREAERNAAADAERKEKVEVVNQAESIIHDTDSKMTEFQDQLPAEEVGTFLLALESAALRKKLDEVRQLLAKKDTESVATIREAVSALQQQSLKLFEAAYKKMAEKNQSSSGLIGCGAQEAKTAEEPKKEEGK</sequence>
<protein>
    <submittedName>
        <fullName evidence="7">Heat shock protein 70 kDa</fullName>
    </submittedName>
</protein>
<dbReference type="Gene3D" id="3.30.30.30">
    <property type="match status" value="2"/>
</dbReference>
<dbReference type="CDD" id="cd11733">
    <property type="entry name" value="ASKHA_NBD_HSP70_HSPA9"/>
    <property type="match status" value="1"/>
</dbReference>
<dbReference type="InterPro" id="IPR029047">
    <property type="entry name" value="HSP70_peptide-bd_sf"/>
</dbReference>
<dbReference type="Gene3D" id="3.30.420.40">
    <property type="match status" value="4"/>
</dbReference>
<dbReference type="PROSITE" id="PS01036">
    <property type="entry name" value="HSP70_3"/>
    <property type="match status" value="1"/>
</dbReference>
<evidence type="ECO:0000256" key="3">
    <source>
        <dbReference type="ARBA" id="ARBA00022840"/>
    </source>
</evidence>
<evidence type="ECO:0000313" key="7">
    <source>
        <dbReference type="WBParaSite" id="ALUE_0001872901-mRNA-1"/>
    </source>
</evidence>
<dbReference type="PANTHER" id="PTHR19375">
    <property type="entry name" value="HEAT SHOCK PROTEIN 70KDA"/>
    <property type="match status" value="1"/>
</dbReference>
<dbReference type="FunFam" id="3.90.640.10:FF:000003">
    <property type="entry name" value="Molecular chaperone DnaK"/>
    <property type="match status" value="1"/>
</dbReference>
<feature type="region of interest" description="Disordered" evidence="5">
    <location>
        <begin position="699"/>
        <end position="726"/>
    </location>
</feature>
<dbReference type="InterPro" id="IPR043129">
    <property type="entry name" value="ATPase_NBD"/>
</dbReference>
<dbReference type="WBParaSite" id="ALUE_0001872901-mRNA-1">
    <property type="protein sequence ID" value="ALUE_0001872901-mRNA-1"/>
    <property type="gene ID" value="ALUE_0001872901"/>
</dbReference>
<evidence type="ECO:0000256" key="5">
    <source>
        <dbReference type="SAM" id="MobiDB-lite"/>
    </source>
</evidence>
<proteinExistence type="inferred from homology"/>
<dbReference type="Gene3D" id="3.90.640.10">
    <property type="entry name" value="Actin, Chain A, domain 4"/>
    <property type="match status" value="1"/>
</dbReference>
<dbReference type="FunFam" id="2.60.34.10:FF:000014">
    <property type="entry name" value="Chaperone protein DnaK HSP70"/>
    <property type="match status" value="1"/>
</dbReference>
<dbReference type="Gene3D" id="2.60.34.10">
    <property type="entry name" value="Substrate Binding Domain Of DNAk, Chain A, domain 1"/>
    <property type="match status" value="1"/>
</dbReference>
<dbReference type="AlphaFoldDB" id="A0A0M3IJC0"/>
<evidence type="ECO:0000313" key="6">
    <source>
        <dbReference type="Proteomes" id="UP000036681"/>
    </source>
</evidence>
<keyword evidence="2 4" id="KW-0547">Nucleotide-binding</keyword>
<dbReference type="SUPFAM" id="SSF100920">
    <property type="entry name" value="Heat shock protein 70kD (HSP70), peptide-binding domain"/>
    <property type="match status" value="1"/>
</dbReference>
<dbReference type="PRINTS" id="PR00301">
    <property type="entry name" value="HEATSHOCK70"/>
</dbReference>
<dbReference type="GO" id="GO:0140662">
    <property type="term" value="F:ATP-dependent protein folding chaperone"/>
    <property type="evidence" value="ECO:0007669"/>
    <property type="project" value="InterPro"/>
</dbReference>
<organism evidence="6 7">
    <name type="scientific">Ascaris lumbricoides</name>
    <name type="common">Giant roundworm</name>
    <dbReference type="NCBI Taxonomy" id="6252"/>
    <lineage>
        <taxon>Eukaryota</taxon>
        <taxon>Metazoa</taxon>
        <taxon>Ecdysozoa</taxon>
        <taxon>Nematoda</taxon>
        <taxon>Chromadorea</taxon>
        <taxon>Rhabditida</taxon>
        <taxon>Spirurina</taxon>
        <taxon>Ascaridomorpha</taxon>
        <taxon>Ascaridoidea</taxon>
        <taxon>Ascarididae</taxon>
        <taxon>Ascaris</taxon>
    </lineage>
</organism>
<dbReference type="GO" id="GO:0005524">
    <property type="term" value="F:ATP binding"/>
    <property type="evidence" value="ECO:0007669"/>
    <property type="project" value="UniProtKB-KW"/>
</dbReference>
<dbReference type="PROSITE" id="PS00329">
    <property type="entry name" value="HSP70_2"/>
    <property type="match status" value="2"/>
</dbReference>
<dbReference type="InterPro" id="IPR013126">
    <property type="entry name" value="Hsp_70_fam"/>
</dbReference>
<keyword evidence="3 4" id="KW-0067">ATP-binding</keyword>
<keyword evidence="6" id="KW-1185">Reference proteome</keyword>
<evidence type="ECO:0000256" key="2">
    <source>
        <dbReference type="ARBA" id="ARBA00022741"/>
    </source>
</evidence>
<evidence type="ECO:0000256" key="4">
    <source>
        <dbReference type="RuleBase" id="RU003322"/>
    </source>
</evidence>
<accession>A0A0M3IJC0</accession>
<dbReference type="Pfam" id="PF00012">
    <property type="entry name" value="HSP70"/>
    <property type="match status" value="2"/>
</dbReference>
<dbReference type="FunFam" id="3.30.420.40:FF:000020">
    <property type="entry name" value="Chaperone protein HscA homolog"/>
    <property type="match status" value="2"/>
</dbReference>
<dbReference type="InterPro" id="IPR029048">
    <property type="entry name" value="HSP70_C_sf"/>
</dbReference>
<dbReference type="InterPro" id="IPR018181">
    <property type="entry name" value="Heat_shock_70_CS"/>
</dbReference>
<evidence type="ECO:0000256" key="1">
    <source>
        <dbReference type="ARBA" id="ARBA00007381"/>
    </source>
</evidence>
<dbReference type="FunFam" id="3.30.30.30:FF:000003">
    <property type="entry name" value="Heat shock protein 9"/>
    <property type="match status" value="1"/>
</dbReference>
<comment type="similarity">
    <text evidence="1 4">Belongs to the heat shock protein 70 family.</text>
</comment>
<feature type="compositionally biased region" description="Basic and acidic residues" evidence="5">
    <location>
        <begin position="715"/>
        <end position="726"/>
    </location>
</feature>
<dbReference type="Proteomes" id="UP000036681">
    <property type="component" value="Unplaced"/>
</dbReference>
<reference evidence="7" key="1">
    <citation type="submission" date="2017-02" db="UniProtKB">
        <authorList>
            <consortium name="WormBaseParasite"/>
        </authorList>
    </citation>
    <scope>IDENTIFICATION</scope>
</reference>
<dbReference type="Gene3D" id="1.20.1270.10">
    <property type="match status" value="1"/>
</dbReference>
<dbReference type="SUPFAM" id="SSF53067">
    <property type="entry name" value="Actin-like ATPase domain"/>
    <property type="match status" value="3"/>
</dbReference>
<dbReference type="GO" id="GO:0006950">
    <property type="term" value="P:response to stress"/>
    <property type="evidence" value="ECO:0007669"/>
    <property type="project" value="UniProtKB-ARBA"/>
</dbReference>